<evidence type="ECO:0000313" key="1">
    <source>
        <dbReference type="EMBL" id="CEG49575.1"/>
    </source>
</evidence>
<organism evidence="1 2">
    <name type="scientific">Plasmopara halstedii</name>
    <name type="common">Downy mildew of sunflower</name>
    <dbReference type="NCBI Taxonomy" id="4781"/>
    <lineage>
        <taxon>Eukaryota</taxon>
        <taxon>Sar</taxon>
        <taxon>Stramenopiles</taxon>
        <taxon>Oomycota</taxon>
        <taxon>Peronosporomycetes</taxon>
        <taxon>Peronosporales</taxon>
        <taxon>Peronosporaceae</taxon>
        <taxon>Plasmopara</taxon>
    </lineage>
</organism>
<dbReference type="RefSeq" id="XP_024585944.1">
    <property type="nucleotide sequence ID" value="XM_024720780.1"/>
</dbReference>
<dbReference type="EMBL" id="CCYD01003090">
    <property type="protein sequence ID" value="CEG49575.1"/>
    <property type="molecule type" value="Genomic_DNA"/>
</dbReference>
<protein>
    <submittedName>
        <fullName evidence="1">Uncharacterized protein</fullName>
    </submittedName>
</protein>
<sequence>MTFINTKWALCIQLCMINGSKGGKWFKENLAPTFRSTTLVFVRKLANINRAMSELIVDVNLTHHS</sequence>
<reference evidence="2" key="1">
    <citation type="submission" date="2014-09" db="EMBL/GenBank/DDBJ databases">
        <authorList>
            <person name="Sharma Rahul"/>
            <person name="Thines Marco"/>
        </authorList>
    </citation>
    <scope>NUCLEOTIDE SEQUENCE [LARGE SCALE GENOMIC DNA]</scope>
</reference>
<keyword evidence="2" id="KW-1185">Reference proteome</keyword>
<evidence type="ECO:0000313" key="2">
    <source>
        <dbReference type="Proteomes" id="UP000054928"/>
    </source>
</evidence>
<name>A0A0P1B5U5_PLAHL</name>
<dbReference type="Proteomes" id="UP000054928">
    <property type="component" value="Unassembled WGS sequence"/>
</dbReference>
<dbReference type="GeneID" id="36402388"/>
<proteinExistence type="predicted"/>
<accession>A0A0P1B5U5</accession>
<dbReference type="AlphaFoldDB" id="A0A0P1B5U5"/>